<feature type="region of interest" description="Disordered" evidence="1">
    <location>
        <begin position="170"/>
        <end position="307"/>
    </location>
</feature>
<feature type="transmembrane region" description="Helical" evidence="2">
    <location>
        <begin position="372"/>
        <end position="390"/>
    </location>
</feature>
<comment type="caution">
    <text evidence="3">The sequence shown here is derived from an EMBL/GenBank/DDBJ whole genome shotgun (WGS) entry which is preliminary data.</text>
</comment>
<keyword evidence="4" id="KW-1185">Reference proteome</keyword>
<feature type="compositionally biased region" description="Polar residues" evidence="1">
    <location>
        <begin position="187"/>
        <end position="203"/>
    </location>
</feature>
<dbReference type="Proteomes" id="UP001437256">
    <property type="component" value="Unassembled WGS sequence"/>
</dbReference>
<protein>
    <submittedName>
        <fullName evidence="3">Uncharacterized protein</fullName>
    </submittedName>
</protein>
<feature type="transmembrane region" description="Helical" evidence="2">
    <location>
        <begin position="565"/>
        <end position="586"/>
    </location>
</feature>
<proteinExistence type="predicted"/>
<gene>
    <name evidence="3" type="ORF">AAF712_007055</name>
</gene>
<accession>A0ABR2ZXP6</accession>
<evidence type="ECO:0000313" key="4">
    <source>
        <dbReference type="Proteomes" id="UP001437256"/>
    </source>
</evidence>
<reference evidence="3 4" key="1">
    <citation type="submission" date="2024-05" db="EMBL/GenBank/DDBJ databases">
        <title>A draft genome resource for the thread blight pathogen Marasmius tenuissimus strain MS-2.</title>
        <authorList>
            <person name="Yulfo-Soto G.E."/>
            <person name="Baruah I.K."/>
            <person name="Amoako-Attah I."/>
            <person name="Bukari Y."/>
            <person name="Meinhardt L.W."/>
            <person name="Bailey B.A."/>
            <person name="Cohen S.P."/>
        </authorList>
    </citation>
    <scope>NUCLEOTIDE SEQUENCE [LARGE SCALE GENOMIC DNA]</scope>
    <source>
        <strain evidence="3 4">MS-2</strain>
    </source>
</reference>
<evidence type="ECO:0000256" key="1">
    <source>
        <dbReference type="SAM" id="MobiDB-lite"/>
    </source>
</evidence>
<dbReference type="PANTHER" id="PTHR35043">
    <property type="entry name" value="TRANSCRIPTION FACTOR DOMAIN-CONTAINING PROTEIN"/>
    <property type="match status" value="1"/>
</dbReference>
<evidence type="ECO:0000256" key="2">
    <source>
        <dbReference type="SAM" id="Phobius"/>
    </source>
</evidence>
<keyword evidence="2" id="KW-0472">Membrane</keyword>
<dbReference type="EMBL" id="JBBXMP010000041">
    <property type="protein sequence ID" value="KAL0065929.1"/>
    <property type="molecule type" value="Genomic_DNA"/>
</dbReference>
<keyword evidence="2" id="KW-1133">Transmembrane helix</keyword>
<sequence>MLTAPFRDFLTSVIRSSVSNSTVLSHRDAFVSSTGPCNDINECRTLEDIVSSCYWVIIVSIWASLHPNVPDVLYVDSTTAIGCLLNDVATMSIAIMAPELVMLWAMRQTYTAGRVAQRFKGYGWTKAHGFLSIMKGIALYDGEKFLCYLQYSEKAPNKKERELIEMIDKRLQQTTQDQETRIRGTGNMDSNTTQSPRDSSSQIAGPEASPTADEVLASPTERHFTSTAPGVLRQREQVPSGDEPSGSVNNVDPKAVDDDDDDGGVQSSGYKTRNLRSSRDRESLPHSAIEFGPQPPSPSGNFPREPGQPLPLSLLERLIQRRLVEIPEQAIKDTLNHGDYFSKGIAILQTSWFVSKMMSRLINKLYITELEVVAFTSVFLGLVAHVCWWYKPQRVRHPYRVQLPKPRLPLSYPLPTTAARLPAPSPSSCRSQCWGWVCSAARSFRVHSRSEASAFWRRVCRDYHGTRKVNKQVHSTVFHTAYPIYLLATLVGALLNADSYDDTNRNTIEEGGKDTVYDYPFFCGVDVDTTPTGIYFALYFISVMVGLIHLGSWPSKTPPEEHPDWWRFGAIVLTVLPVIFGFAHYLRSRERSGGDAGARRSLAYDSAFYWVSMMSFNLSVWLFLAARWGLIFLALAELYQLPPESDAFHDVNFGVGFHIG</sequence>
<evidence type="ECO:0000313" key="3">
    <source>
        <dbReference type="EMBL" id="KAL0065929.1"/>
    </source>
</evidence>
<organism evidence="3 4">
    <name type="scientific">Marasmius tenuissimus</name>
    <dbReference type="NCBI Taxonomy" id="585030"/>
    <lineage>
        <taxon>Eukaryota</taxon>
        <taxon>Fungi</taxon>
        <taxon>Dikarya</taxon>
        <taxon>Basidiomycota</taxon>
        <taxon>Agaricomycotina</taxon>
        <taxon>Agaricomycetes</taxon>
        <taxon>Agaricomycetidae</taxon>
        <taxon>Agaricales</taxon>
        <taxon>Marasmiineae</taxon>
        <taxon>Marasmiaceae</taxon>
        <taxon>Marasmius</taxon>
    </lineage>
</organism>
<name>A0ABR2ZXP6_9AGAR</name>
<dbReference type="PANTHER" id="PTHR35043:SF7">
    <property type="entry name" value="TRANSCRIPTION FACTOR DOMAIN-CONTAINING PROTEIN"/>
    <property type="match status" value="1"/>
</dbReference>
<feature type="transmembrane region" description="Helical" evidence="2">
    <location>
        <begin position="607"/>
        <end position="635"/>
    </location>
</feature>
<keyword evidence="2" id="KW-0812">Transmembrane</keyword>
<feature type="transmembrane region" description="Helical" evidence="2">
    <location>
        <begin position="534"/>
        <end position="553"/>
    </location>
</feature>